<evidence type="ECO:0000313" key="8">
    <source>
        <dbReference type="EMBL" id="QYR52652.1"/>
    </source>
</evidence>
<keyword evidence="5" id="KW-0449">Lipoprotein</keyword>
<comment type="subunit">
    <text evidence="6">Part of the Bam complex.</text>
</comment>
<evidence type="ECO:0000256" key="6">
    <source>
        <dbReference type="HAMAP-Rule" id="MF_00922"/>
    </source>
</evidence>
<comment type="function">
    <text evidence="6">Part of the outer membrane protein assembly complex, which is involved in assembly and insertion of beta-barrel proteins into the outer membrane.</text>
</comment>
<keyword evidence="1 6" id="KW-0732">Signal</keyword>
<dbReference type="HAMAP" id="MF_00922">
    <property type="entry name" value="OM_assembly_BamD"/>
    <property type="match status" value="1"/>
</dbReference>
<evidence type="ECO:0000256" key="2">
    <source>
        <dbReference type="ARBA" id="ARBA00023136"/>
    </source>
</evidence>
<dbReference type="SUPFAM" id="SSF48452">
    <property type="entry name" value="TPR-like"/>
    <property type="match status" value="2"/>
</dbReference>
<dbReference type="PANTHER" id="PTHR37423:SF1">
    <property type="entry name" value="OUTER MEMBRANE PROTEIN ASSEMBLY FACTOR BAMD"/>
    <property type="match status" value="1"/>
</dbReference>
<dbReference type="InterPro" id="IPR017689">
    <property type="entry name" value="BamD"/>
</dbReference>
<dbReference type="RefSeq" id="WP_220379437.1">
    <property type="nucleotide sequence ID" value="NZ_CP080544.1"/>
</dbReference>
<keyword evidence="2 6" id="KW-0472">Membrane</keyword>
<evidence type="ECO:0000256" key="4">
    <source>
        <dbReference type="ARBA" id="ARBA00023237"/>
    </source>
</evidence>
<evidence type="ECO:0000256" key="5">
    <source>
        <dbReference type="ARBA" id="ARBA00023288"/>
    </source>
</evidence>
<dbReference type="EMBL" id="CP080544">
    <property type="protein sequence ID" value="QYR52652.1"/>
    <property type="molecule type" value="Genomic_DNA"/>
</dbReference>
<dbReference type="PANTHER" id="PTHR37423">
    <property type="entry name" value="SOLUBLE LYTIC MUREIN TRANSGLYCOSYLASE-RELATED"/>
    <property type="match status" value="1"/>
</dbReference>
<evidence type="ECO:0000259" key="7">
    <source>
        <dbReference type="Pfam" id="PF13525"/>
    </source>
</evidence>
<evidence type="ECO:0000256" key="3">
    <source>
        <dbReference type="ARBA" id="ARBA00023139"/>
    </source>
</evidence>
<reference evidence="8 9" key="1">
    <citation type="submission" date="2021-08" db="EMBL/GenBank/DDBJ databases">
        <title>Lysobacter sp. strain CJ11 Genome sequencing and assembly.</title>
        <authorList>
            <person name="Kim I."/>
        </authorList>
    </citation>
    <scope>NUCLEOTIDE SEQUENCE [LARGE SCALE GENOMIC DNA]</scope>
    <source>
        <strain evidence="8 9">CJ11</strain>
    </source>
</reference>
<name>A0ABX8WND3_9GAMM</name>
<dbReference type="InterPro" id="IPR039565">
    <property type="entry name" value="BamD-like"/>
</dbReference>
<comment type="similarity">
    <text evidence="6">Belongs to the BamD family.</text>
</comment>
<dbReference type="Pfam" id="PF13525">
    <property type="entry name" value="YfiO"/>
    <property type="match status" value="1"/>
</dbReference>
<feature type="domain" description="Outer membrane lipoprotein BamD-like" evidence="7">
    <location>
        <begin position="48"/>
        <end position="252"/>
    </location>
</feature>
<organism evidence="8 9">
    <name type="scientific">Lysobacter soyae</name>
    <dbReference type="NCBI Taxonomy" id="2764185"/>
    <lineage>
        <taxon>Bacteria</taxon>
        <taxon>Pseudomonadati</taxon>
        <taxon>Pseudomonadota</taxon>
        <taxon>Gammaproteobacteria</taxon>
        <taxon>Lysobacterales</taxon>
        <taxon>Lysobacteraceae</taxon>
        <taxon>Lysobacter</taxon>
    </lineage>
</organism>
<evidence type="ECO:0000256" key="1">
    <source>
        <dbReference type="ARBA" id="ARBA00022729"/>
    </source>
</evidence>
<proteinExistence type="inferred from homology"/>
<dbReference type="InterPro" id="IPR011990">
    <property type="entry name" value="TPR-like_helical_dom_sf"/>
</dbReference>
<dbReference type="Gene3D" id="1.25.40.10">
    <property type="entry name" value="Tetratricopeptide repeat domain"/>
    <property type="match status" value="1"/>
</dbReference>
<gene>
    <name evidence="6" type="primary">bamD</name>
    <name evidence="8" type="ORF">H8L67_08675</name>
</gene>
<accession>A0ABX8WND3</accession>
<keyword evidence="3" id="KW-0564">Palmitate</keyword>
<dbReference type="NCBIfam" id="TIGR03302">
    <property type="entry name" value="OM_YfiO"/>
    <property type="match status" value="1"/>
</dbReference>
<dbReference type="CDD" id="cd15830">
    <property type="entry name" value="BamD"/>
    <property type="match status" value="1"/>
</dbReference>
<dbReference type="Proteomes" id="UP000824755">
    <property type="component" value="Chromosome"/>
</dbReference>
<evidence type="ECO:0000313" key="9">
    <source>
        <dbReference type="Proteomes" id="UP000824755"/>
    </source>
</evidence>
<sequence length="300" mass="33974">MNPGNIEFASKRIVRAVLLSVALLVVATGCTTMKGLFGRKQTKEDNRPVAVLYDKAHEAVMKGNYGTAEDDFKTLLAQYPYGPYAEQSLMEMAYAQHKANNNDDAVSSIDRFLRTYPTNRNVPYMYYLRGLANQSRNTVFMARLFDIDMSSRDLAAPRQAYNDFGIVLDKYPNSRYAEDARARRAYLNNQFARYELGTAVHYLRNDAYVAAVSRAKYLLENYPESEYRNDAVAVMAEAYTRLGNTQLAADAKRVLETNDPNHPWLKGSWPRGESVLRRLNPFARGSAVTVEHVPPPMQAQ</sequence>
<protein>
    <recommendedName>
        <fullName evidence="6">Outer membrane protein assembly factor BamD</fullName>
    </recommendedName>
</protein>
<keyword evidence="4 6" id="KW-0998">Cell outer membrane</keyword>
<comment type="subcellular location">
    <subcellularLocation>
        <location evidence="6">Cell outer membrane</location>
    </subcellularLocation>
</comment>
<keyword evidence="9" id="KW-1185">Reference proteome</keyword>